<dbReference type="PANTHER" id="PTHR30151:SF19">
    <property type="entry name" value="ABC TRANSPORTER PERMEASE"/>
    <property type="match status" value="1"/>
</dbReference>
<keyword evidence="3" id="KW-1003">Cell membrane</keyword>
<feature type="transmembrane region" description="Helical" evidence="7">
    <location>
        <begin position="77"/>
        <end position="107"/>
    </location>
</feature>
<keyword evidence="2 7" id="KW-0813">Transport</keyword>
<evidence type="ECO:0000256" key="5">
    <source>
        <dbReference type="ARBA" id="ARBA00022989"/>
    </source>
</evidence>
<feature type="transmembrane region" description="Helical" evidence="7">
    <location>
        <begin position="34"/>
        <end position="57"/>
    </location>
</feature>
<sequence length="274" mass="30545">MEGVELLMVDDRQEHELYIKNINRRKKKITLCRIIILIAFFVLWEIAGDLGWIDPFLTSTPSRMYKNLIALYLEGTLFTHIGITCFETILGFLLSTALGTLIAIILWWSEFISDILDPYIVVLNALPKVALAPIIIFWVGNGISAIILVTVLISIIVTILTVLNGFKEVDKDKITLLKTFGSSKLQILTNLIIPSSVPTLISSLKINVGLSWVGVIMGEFLVAKEGLGFLIIYGGQISQLDTVMVSIIILSILAYAMYASISFAEKKLRKLIFH</sequence>
<dbReference type="InterPro" id="IPR035906">
    <property type="entry name" value="MetI-like_sf"/>
</dbReference>
<evidence type="ECO:0000256" key="1">
    <source>
        <dbReference type="ARBA" id="ARBA00004651"/>
    </source>
</evidence>
<dbReference type="HOGENOM" id="CLU_046113_2_2_9"/>
<dbReference type="KEGG" id="ckr:CKR_2933"/>
<dbReference type="GO" id="GO:0055085">
    <property type="term" value="P:transmembrane transport"/>
    <property type="evidence" value="ECO:0007669"/>
    <property type="project" value="InterPro"/>
</dbReference>
<evidence type="ECO:0000256" key="3">
    <source>
        <dbReference type="ARBA" id="ARBA00022475"/>
    </source>
</evidence>
<dbReference type="SUPFAM" id="SSF161098">
    <property type="entry name" value="MetI-like"/>
    <property type="match status" value="1"/>
</dbReference>
<keyword evidence="5 7" id="KW-1133">Transmembrane helix</keyword>
<feature type="transmembrane region" description="Helical" evidence="7">
    <location>
        <begin position="212"/>
        <end position="233"/>
    </location>
</feature>
<evidence type="ECO:0000256" key="2">
    <source>
        <dbReference type="ARBA" id="ARBA00022448"/>
    </source>
</evidence>
<proteinExistence type="inferred from homology"/>
<evidence type="ECO:0000256" key="4">
    <source>
        <dbReference type="ARBA" id="ARBA00022692"/>
    </source>
</evidence>
<comment type="similarity">
    <text evidence="7">Belongs to the binding-protein-dependent transport system permease family.</text>
</comment>
<dbReference type="Pfam" id="PF00528">
    <property type="entry name" value="BPD_transp_1"/>
    <property type="match status" value="1"/>
</dbReference>
<dbReference type="AlphaFoldDB" id="B9E659"/>
<feature type="transmembrane region" description="Helical" evidence="7">
    <location>
        <begin position="145"/>
        <end position="166"/>
    </location>
</feature>
<keyword evidence="4 7" id="KW-0812">Transmembrane</keyword>
<dbReference type="Proteomes" id="UP000007969">
    <property type="component" value="Chromosome"/>
</dbReference>
<dbReference type="InterPro" id="IPR000515">
    <property type="entry name" value="MetI-like"/>
</dbReference>
<gene>
    <name evidence="9" type="ordered locus">CKR_2933</name>
</gene>
<feature type="transmembrane region" description="Helical" evidence="7">
    <location>
        <begin position="119"/>
        <end position="139"/>
    </location>
</feature>
<evidence type="ECO:0000256" key="6">
    <source>
        <dbReference type="ARBA" id="ARBA00023136"/>
    </source>
</evidence>
<organism evidence="9 10">
    <name type="scientific">Clostridium kluyveri (strain NBRC 12016)</name>
    <dbReference type="NCBI Taxonomy" id="583346"/>
    <lineage>
        <taxon>Bacteria</taxon>
        <taxon>Bacillati</taxon>
        <taxon>Bacillota</taxon>
        <taxon>Clostridia</taxon>
        <taxon>Eubacteriales</taxon>
        <taxon>Clostridiaceae</taxon>
        <taxon>Clostridium</taxon>
    </lineage>
</organism>
<dbReference type="Gene3D" id="1.10.3720.10">
    <property type="entry name" value="MetI-like"/>
    <property type="match status" value="1"/>
</dbReference>
<keyword evidence="6 7" id="KW-0472">Membrane</keyword>
<feature type="transmembrane region" description="Helical" evidence="7">
    <location>
        <begin position="245"/>
        <end position="264"/>
    </location>
</feature>
<evidence type="ECO:0000313" key="10">
    <source>
        <dbReference type="Proteomes" id="UP000007969"/>
    </source>
</evidence>
<dbReference type="PANTHER" id="PTHR30151">
    <property type="entry name" value="ALKANE SULFONATE ABC TRANSPORTER-RELATED, MEMBRANE SUBUNIT"/>
    <property type="match status" value="1"/>
</dbReference>
<evidence type="ECO:0000313" key="9">
    <source>
        <dbReference type="EMBL" id="BAH07984.1"/>
    </source>
</evidence>
<dbReference type="GO" id="GO:0005886">
    <property type="term" value="C:plasma membrane"/>
    <property type="evidence" value="ECO:0007669"/>
    <property type="project" value="UniProtKB-SubCell"/>
</dbReference>
<accession>B9E659</accession>
<name>B9E659_CLOK1</name>
<feature type="domain" description="ABC transmembrane type-1" evidence="8">
    <location>
        <begin position="81"/>
        <end position="261"/>
    </location>
</feature>
<evidence type="ECO:0000256" key="7">
    <source>
        <dbReference type="RuleBase" id="RU363032"/>
    </source>
</evidence>
<dbReference type="EMBL" id="AP009049">
    <property type="protein sequence ID" value="BAH07984.1"/>
    <property type="molecule type" value="Genomic_DNA"/>
</dbReference>
<comment type="subcellular location">
    <subcellularLocation>
        <location evidence="1 7">Cell membrane</location>
        <topology evidence="1 7">Multi-pass membrane protein</topology>
    </subcellularLocation>
</comment>
<dbReference type="PROSITE" id="PS50928">
    <property type="entry name" value="ABC_TM1"/>
    <property type="match status" value="1"/>
</dbReference>
<protein>
    <recommendedName>
        <fullName evidence="8">ABC transmembrane type-1 domain-containing protein</fullName>
    </recommendedName>
</protein>
<evidence type="ECO:0000259" key="8">
    <source>
        <dbReference type="PROSITE" id="PS50928"/>
    </source>
</evidence>
<reference evidence="10" key="1">
    <citation type="submission" date="2005-09" db="EMBL/GenBank/DDBJ databases">
        <title>Complete genome sequence of Clostridium kluyveri and comparative genomics of Clostridia species.</title>
        <authorList>
            <person name="Inui M."/>
            <person name="Nonaka H."/>
            <person name="Shinoda Y."/>
            <person name="Ikenaga Y."/>
            <person name="Abe M."/>
            <person name="Naito K."/>
            <person name="Vertes A.A."/>
            <person name="Yukawa H."/>
        </authorList>
    </citation>
    <scope>NUCLEOTIDE SEQUENCE [LARGE SCALE GENOMIC DNA]</scope>
    <source>
        <strain evidence="10">NBRC 12016</strain>
    </source>
</reference>